<dbReference type="GO" id="GO:0009279">
    <property type="term" value="C:cell outer membrane"/>
    <property type="evidence" value="ECO:0007669"/>
    <property type="project" value="UniProtKB-SubCell"/>
</dbReference>
<organism evidence="7 8">
    <name type="scientific">Nitrosomonas mobilis</name>
    <dbReference type="NCBI Taxonomy" id="51642"/>
    <lineage>
        <taxon>Bacteria</taxon>
        <taxon>Pseudomonadati</taxon>
        <taxon>Pseudomonadota</taxon>
        <taxon>Betaproteobacteria</taxon>
        <taxon>Nitrosomonadales</taxon>
        <taxon>Nitrosomonadaceae</taxon>
        <taxon>Nitrosomonas</taxon>
    </lineage>
</organism>
<dbReference type="AlphaFoldDB" id="A0A1G5SGQ8"/>
<evidence type="ECO:0000256" key="1">
    <source>
        <dbReference type="ARBA" id="ARBA00004442"/>
    </source>
</evidence>
<dbReference type="SUPFAM" id="SSF56954">
    <property type="entry name" value="Outer membrane efflux proteins (OEP)"/>
    <property type="match status" value="1"/>
</dbReference>
<reference evidence="7 8" key="1">
    <citation type="submission" date="2016-10" db="EMBL/GenBank/DDBJ databases">
        <authorList>
            <person name="de Groot N.N."/>
        </authorList>
    </citation>
    <scope>NUCLEOTIDE SEQUENCE [LARGE SCALE GENOMIC DNA]</scope>
    <source>
        <strain evidence="7">1</strain>
    </source>
</reference>
<dbReference type="PANTHER" id="PTHR30026">
    <property type="entry name" value="OUTER MEMBRANE PROTEIN TOLC"/>
    <property type="match status" value="1"/>
</dbReference>
<dbReference type="STRING" id="51642.NSMM_400057"/>
<keyword evidence="8" id="KW-1185">Reference proteome</keyword>
<dbReference type="OrthoDB" id="7054537at2"/>
<keyword evidence="5" id="KW-0998">Cell outer membrane</keyword>
<dbReference type="Proteomes" id="UP000198729">
    <property type="component" value="Unassembled WGS sequence"/>
</dbReference>
<accession>A0A1G5SGQ8</accession>
<keyword evidence="3" id="KW-0812">Transmembrane</keyword>
<protein>
    <recommendedName>
        <fullName evidence="9">Outer membrane protein TolC</fullName>
    </recommendedName>
</protein>
<evidence type="ECO:0000256" key="4">
    <source>
        <dbReference type="ARBA" id="ARBA00023136"/>
    </source>
</evidence>
<feature type="coiled-coil region" evidence="6">
    <location>
        <begin position="323"/>
        <end position="357"/>
    </location>
</feature>
<evidence type="ECO:0000313" key="7">
    <source>
        <dbReference type="EMBL" id="SCZ85579.1"/>
    </source>
</evidence>
<keyword evidence="4" id="KW-0472">Membrane</keyword>
<keyword evidence="2" id="KW-1134">Transmembrane beta strand</keyword>
<evidence type="ECO:0000313" key="8">
    <source>
        <dbReference type="Proteomes" id="UP000198729"/>
    </source>
</evidence>
<name>A0A1G5SGQ8_9PROT</name>
<dbReference type="Gene3D" id="1.20.1600.10">
    <property type="entry name" value="Outer membrane efflux proteins (OEP)"/>
    <property type="match status" value="1"/>
</dbReference>
<dbReference type="EMBL" id="FMWO01000048">
    <property type="protein sequence ID" value="SCZ85579.1"/>
    <property type="molecule type" value="Genomic_DNA"/>
</dbReference>
<evidence type="ECO:0000256" key="5">
    <source>
        <dbReference type="ARBA" id="ARBA00023237"/>
    </source>
</evidence>
<evidence type="ECO:0000256" key="6">
    <source>
        <dbReference type="SAM" id="Coils"/>
    </source>
</evidence>
<dbReference type="GO" id="GO:1990281">
    <property type="term" value="C:efflux pump complex"/>
    <property type="evidence" value="ECO:0007669"/>
    <property type="project" value="TreeGrafter"/>
</dbReference>
<keyword evidence="6" id="KW-0175">Coiled coil</keyword>
<dbReference type="PANTHER" id="PTHR30026:SF20">
    <property type="entry name" value="OUTER MEMBRANE PROTEIN TOLC"/>
    <property type="match status" value="1"/>
</dbReference>
<evidence type="ECO:0000256" key="2">
    <source>
        <dbReference type="ARBA" id="ARBA00022452"/>
    </source>
</evidence>
<dbReference type="InterPro" id="IPR051906">
    <property type="entry name" value="TolC-like"/>
</dbReference>
<comment type="subcellular location">
    <subcellularLocation>
        <location evidence="1">Cell outer membrane</location>
    </subcellularLocation>
</comment>
<dbReference type="GO" id="GO:0015288">
    <property type="term" value="F:porin activity"/>
    <property type="evidence" value="ECO:0007669"/>
    <property type="project" value="TreeGrafter"/>
</dbReference>
<sequence length="729" mass="82328">MIRLMLFIFFSGMIGAASLHAQTRLLSEFSPLVDRAASVLKTQADQEASQAELQIREAQQGWELFGSVAAGYQKSPFAREPFGRFFDPTLRLGLRYPLLGSAEKQNRAILNATAQVAIETIRLNWSRHLAVFFIEENYAAYWSAQQLLKINDSFVQLAESAERKLGARRNSGLLLSSDYHEFLSAFALAERARVEFQHERGQALARLRHLTGEPVPVFEAVKPQLDLSNAQDSMYVDEQPDLLILQARIDALRTVQDNEKWQGIESDISATVFGGPAIPHPSPDSPQFGYGGAIGLNFKMPLEIAKLRKNERNLVVHQLNSLQSEYRQRQQETELELQSLRDRYAQSLRQLDFLRTRLDATREATRERHLRLRTLDGDVIEKYLQAIQAYYQAAAGYLEAESEQWKLHIRLRQFGIPPQSFGSGTTGKISIETLLQPLTQAAGLFGVTSMRETKPAKTVSYRPQPDRLTADNELAKGYGSYVWNYALDLPIARFLDQCQQLGVRRVLLSLSAEQIDAIAASSQPIDQLLDQAHQQGIKVELLLGDPGWILPSQRSKLQTILQRLRHIGFDGLHLDIEPDQLEDTTLTGQDRLAAWLETIRQAKTTAVWPVGVSIHPRYLDEQHSFGDCIPCQFAQFGIREVTVMFYSRNLTNITAILRGAMQKHPTLIFSLAQSLERKLESENSYAGQPVSIFQHSMKTLESQLGAPNFGGIIIQSWQDMQGYFHENPL</sequence>
<proteinExistence type="predicted"/>
<gene>
    <name evidence="7" type="ORF">NSMM_400057</name>
</gene>
<dbReference type="GO" id="GO:0015562">
    <property type="term" value="F:efflux transmembrane transporter activity"/>
    <property type="evidence" value="ECO:0007669"/>
    <property type="project" value="InterPro"/>
</dbReference>
<evidence type="ECO:0000256" key="3">
    <source>
        <dbReference type="ARBA" id="ARBA00022692"/>
    </source>
</evidence>
<evidence type="ECO:0008006" key="9">
    <source>
        <dbReference type="Google" id="ProtNLM"/>
    </source>
</evidence>
<dbReference type="RefSeq" id="WP_090285998.1">
    <property type="nucleotide sequence ID" value="NZ_FMWO01000048.1"/>
</dbReference>